<accession>A0A0P0M4X6</accession>
<keyword evidence="2 4" id="KW-0808">Transferase</keyword>
<dbReference type="Gene3D" id="1.20.970.10">
    <property type="entry name" value="Transferase, Pyrimidine Nucleoside Phosphorylase, Chain C"/>
    <property type="match status" value="1"/>
</dbReference>
<evidence type="ECO:0000259" key="3">
    <source>
        <dbReference type="Pfam" id="PF02885"/>
    </source>
</evidence>
<reference evidence="5" key="1">
    <citation type="submission" date="2015-10" db="EMBL/GenBank/DDBJ databases">
        <title>Extensive mobilome-driven genome diversification in gut-associated Bacteroides vulgatus mpk.</title>
        <authorList>
            <person name="Beier S."/>
            <person name="Lange A."/>
            <person name="Huson D.H."/>
            <person name="Frick J.-S."/>
            <person name="Autenrieth I.B."/>
        </authorList>
    </citation>
    <scope>NUCLEOTIDE SEQUENCE [LARGE SCALE GENOMIC DNA]</scope>
    <source>
        <strain evidence="5">mpk</strain>
    </source>
</reference>
<dbReference type="InterPro" id="IPR036320">
    <property type="entry name" value="Glycosyl_Trfase_fam3_N_dom_sf"/>
</dbReference>
<dbReference type="InterPro" id="IPR035902">
    <property type="entry name" value="Nuc_phospho_transferase"/>
</dbReference>
<feature type="domain" description="Glycosyl transferase family 3 N-terminal" evidence="3">
    <location>
        <begin position="4"/>
        <end position="40"/>
    </location>
</feature>
<evidence type="ECO:0000256" key="1">
    <source>
        <dbReference type="ARBA" id="ARBA00022676"/>
    </source>
</evidence>
<dbReference type="EC" id="2.4.2.18" evidence="4"/>
<keyword evidence="1 4" id="KW-0328">Glycosyltransferase</keyword>
<dbReference type="AlphaFoldDB" id="A0A0P0M4X6"/>
<dbReference type="Proteomes" id="UP000061587">
    <property type="component" value="Chromosome"/>
</dbReference>
<dbReference type="InterPro" id="IPR017459">
    <property type="entry name" value="Glycosyl_Trfase_fam3_N_dom"/>
</dbReference>
<evidence type="ECO:0000256" key="2">
    <source>
        <dbReference type="ARBA" id="ARBA00022679"/>
    </source>
</evidence>
<name>A0A0P0M4X6_PHOVU</name>
<dbReference type="GO" id="GO:0004048">
    <property type="term" value="F:anthranilate phosphoribosyltransferase activity"/>
    <property type="evidence" value="ECO:0007669"/>
    <property type="project" value="UniProtKB-EC"/>
</dbReference>
<gene>
    <name evidence="4" type="ORF">BvMPK_3608</name>
</gene>
<evidence type="ECO:0000313" key="5">
    <source>
        <dbReference type="Proteomes" id="UP000061587"/>
    </source>
</evidence>
<proteinExistence type="predicted"/>
<evidence type="ECO:0000313" key="4">
    <source>
        <dbReference type="EMBL" id="ALK86169.1"/>
    </source>
</evidence>
<sequence>MLLNITRGMYNDAQIAALLTVFQMRGIKVEELIGFREALLTTRIPIDFSAYSPIDIVGTGGDGKTPSTSLLAPASL</sequence>
<dbReference type="Pfam" id="PF02885">
    <property type="entry name" value="Glycos_trans_3N"/>
    <property type="match status" value="1"/>
</dbReference>
<dbReference type="SUPFAM" id="SSF47648">
    <property type="entry name" value="Nucleoside phosphorylase/phosphoribosyltransferase N-terminal domain"/>
    <property type="match status" value="1"/>
</dbReference>
<organism evidence="4 5">
    <name type="scientific">Phocaeicola vulgatus</name>
    <name type="common">Bacteroides vulgatus</name>
    <dbReference type="NCBI Taxonomy" id="821"/>
    <lineage>
        <taxon>Bacteria</taxon>
        <taxon>Pseudomonadati</taxon>
        <taxon>Bacteroidota</taxon>
        <taxon>Bacteroidia</taxon>
        <taxon>Bacteroidales</taxon>
        <taxon>Bacteroidaceae</taxon>
        <taxon>Phocaeicola</taxon>
    </lineage>
</organism>
<dbReference type="PATRIC" id="fig|821.40.peg.4345"/>
<dbReference type="Gene3D" id="3.40.1030.10">
    <property type="entry name" value="Nucleoside phosphorylase/phosphoribosyltransferase catalytic domain"/>
    <property type="match status" value="1"/>
</dbReference>
<reference evidence="4 5" key="2">
    <citation type="journal article" date="2016" name="Genome Biol. Evol.">
        <title>Extensive mobilome-driven genome diversification in mouse gut-associated Bacteroides vulgatus mpk.</title>
        <authorList>
            <person name="Lange A."/>
            <person name="Beier S."/>
            <person name="Steimle A."/>
            <person name="Autenrieth I.B."/>
            <person name="Huson D.H."/>
            <person name="Frick J.S."/>
        </authorList>
    </citation>
    <scope>NUCLEOTIDE SEQUENCE [LARGE SCALE GENOMIC DNA]</scope>
    <source>
        <strain evidence="5">mpk</strain>
    </source>
</reference>
<protein>
    <submittedName>
        <fullName evidence="4">Anthranilate phosphoribosyltransferase</fullName>
        <ecNumber evidence="4">2.4.2.18</ecNumber>
    </submittedName>
</protein>
<dbReference type="EMBL" id="CP013020">
    <property type="protein sequence ID" value="ALK86169.1"/>
    <property type="molecule type" value="Genomic_DNA"/>
</dbReference>